<dbReference type="Proteomes" id="UP000198211">
    <property type="component" value="Unassembled WGS sequence"/>
</dbReference>
<feature type="region of interest" description="Disordered" evidence="1">
    <location>
        <begin position="1"/>
        <end position="26"/>
    </location>
</feature>
<feature type="non-terminal residue" evidence="2">
    <location>
        <position position="1"/>
    </location>
</feature>
<dbReference type="AlphaFoldDB" id="A0A225V2E7"/>
<protein>
    <submittedName>
        <fullName evidence="2">Uncharacterized protein</fullName>
    </submittedName>
</protein>
<keyword evidence="3" id="KW-1185">Reference proteome</keyword>
<reference evidence="3" key="1">
    <citation type="submission" date="2017-03" db="EMBL/GenBank/DDBJ databases">
        <title>Phytopthora megakarya and P. palmivora, two closely related causual agents of cacao black pod achieved similar genome size and gene model numbers by different mechanisms.</title>
        <authorList>
            <person name="Ali S."/>
            <person name="Shao J."/>
            <person name="Larry D.J."/>
            <person name="Kronmiller B."/>
            <person name="Shen D."/>
            <person name="Strem M.D."/>
            <person name="Melnick R.L."/>
            <person name="Guiltinan M.J."/>
            <person name="Tyler B.M."/>
            <person name="Meinhardt L.W."/>
            <person name="Bailey B.A."/>
        </authorList>
    </citation>
    <scope>NUCLEOTIDE SEQUENCE [LARGE SCALE GENOMIC DNA]</scope>
    <source>
        <strain evidence="3">zdho120</strain>
    </source>
</reference>
<evidence type="ECO:0000256" key="1">
    <source>
        <dbReference type="SAM" id="MobiDB-lite"/>
    </source>
</evidence>
<gene>
    <name evidence="2" type="ORF">PHMEG_00029283</name>
</gene>
<organism evidence="2 3">
    <name type="scientific">Phytophthora megakarya</name>
    <dbReference type="NCBI Taxonomy" id="4795"/>
    <lineage>
        <taxon>Eukaryota</taxon>
        <taxon>Sar</taxon>
        <taxon>Stramenopiles</taxon>
        <taxon>Oomycota</taxon>
        <taxon>Peronosporomycetes</taxon>
        <taxon>Peronosporales</taxon>
        <taxon>Peronosporaceae</taxon>
        <taxon>Phytophthora</taxon>
    </lineage>
</organism>
<proteinExistence type="predicted"/>
<name>A0A225V2E7_9STRA</name>
<evidence type="ECO:0000313" key="3">
    <source>
        <dbReference type="Proteomes" id="UP000198211"/>
    </source>
</evidence>
<sequence>DAPEQASVGGAVKVESPAMDGTSEKSQLGHDVIEVDALEEMSVSLSSYVQVPSEVVASRMQIPSFAQETVDLTAVDDAEASEVPVAPNLVKLYVDDQVRRWEQVSLEFVMPPVIEYAWPHPAPSFQTWYGTVMATSEYLASQMSSGARAQTWISEWRLVRLAPNMSADLTSVTVPLNELSMRECAAVLQTMFFEVGFKFRNLVPEWFRVSAPKAEVDVMRRVAEELQHLLTVELLEWQQVTSGAQCRVVSPLDARDLNGHSEEMRPEDAEGDSLMSSYEAELLGRASQFALNAMRSTQDMLARMESKQDTTQAQLNQRVDQAFQAIQMLAARPGVFQSAIIPNAGMPTVPVHMSTGAAEAALSETTSHDVARALKAAETQFEERWQRREAEAEKAKESWATNLQESLNDQWVSVMSAQMQRLQEEITSLKAQSGSEG</sequence>
<dbReference type="EMBL" id="NBNE01008257">
    <property type="protein sequence ID" value="OWY99680.1"/>
    <property type="molecule type" value="Genomic_DNA"/>
</dbReference>
<accession>A0A225V2E7</accession>
<evidence type="ECO:0000313" key="2">
    <source>
        <dbReference type="EMBL" id="OWY99680.1"/>
    </source>
</evidence>
<comment type="caution">
    <text evidence="2">The sequence shown here is derived from an EMBL/GenBank/DDBJ whole genome shotgun (WGS) entry which is preliminary data.</text>
</comment>